<reference evidence="1 2" key="1">
    <citation type="submission" date="2019-06" db="EMBL/GenBank/DDBJ databases">
        <title>Genome Sequence of the Brown Rot Fungal Pathogen Monilinia fructicola.</title>
        <authorList>
            <person name="De Miccolis Angelini R.M."/>
            <person name="Landi L."/>
            <person name="Abate D."/>
            <person name="Pollastro S."/>
            <person name="Romanazzi G."/>
            <person name="Faretra F."/>
        </authorList>
    </citation>
    <scope>NUCLEOTIDE SEQUENCE [LARGE SCALE GENOMIC DNA]</scope>
    <source>
        <strain evidence="1 2">Mfrc123</strain>
    </source>
</reference>
<dbReference type="Proteomes" id="UP000322873">
    <property type="component" value="Unassembled WGS sequence"/>
</dbReference>
<comment type="caution">
    <text evidence="1">The sequence shown here is derived from an EMBL/GenBank/DDBJ whole genome shotgun (WGS) entry which is preliminary data.</text>
</comment>
<evidence type="ECO:0008006" key="3">
    <source>
        <dbReference type="Google" id="ProtNLM"/>
    </source>
</evidence>
<name>A0A5M9JB97_MONFR</name>
<organism evidence="1 2">
    <name type="scientific">Monilinia fructicola</name>
    <name type="common">Brown rot fungus</name>
    <name type="synonym">Ciboria fructicola</name>
    <dbReference type="NCBI Taxonomy" id="38448"/>
    <lineage>
        <taxon>Eukaryota</taxon>
        <taxon>Fungi</taxon>
        <taxon>Dikarya</taxon>
        <taxon>Ascomycota</taxon>
        <taxon>Pezizomycotina</taxon>
        <taxon>Leotiomycetes</taxon>
        <taxon>Helotiales</taxon>
        <taxon>Sclerotiniaceae</taxon>
        <taxon>Monilinia</taxon>
    </lineage>
</organism>
<proteinExistence type="predicted"/>
<dbReference type="VEuPathDB" id="FungiDB:MFRU_007g00480"/>
<accession>A0A5M9JB97</accession>
<dbReference type="EMBL" id="VICG01000011">
    <property type="protein sequence ID" value="KAA8566888.1"/>
    <property type="molecule type" value="Genomic_DNA"/>
</dbReference>
<keyword evidence="2" id="KW-1185">Reference proteome</keyword>
<sequence>MQPFRSLNAKQVESHREKLRVSTQTLKNFPHTPEHWRTRSEILLDLGFPELAAADAYKAIALINHVFDGGALRSKVWFGMGMLMWIRDMAEGISWNVDFSEADLATQMVGWLKYERKLACVFGCTLGEWLLLKQRSRYAQLLFALDHLRSFRDIKGISAEALENYPDESGFITYQRYATESYETNRKNIDDLSADSYRIPEQVVWRATEMGKILIRTYPWATNINARTEQSINAANEALAKCSKVLRIKRSTLIVPGSDDISYGLFATKDIHADEVVLENRPALAAKASQLEQHEKLLDSLVWKREMEPEGSARTAKILRRRTTTLPNVGRISHASTLPHKERNVIQGGPEISGVIWLRLLAICKQGGGHPLQSPLVANLASHEANAEDPWSLEARVIVPLEILEMLGVDIFSNQEYDAWVLETLWYVCQSLPNTSADERSTHVYPIGKNSESTLQAMKKKWNMDAGLMAHMQCLTIVAKTHQ</sequence>
<dbReference type="AlphaFoldDB" id="A0A5M9JB97"/>
<evidence type="ECO:0000313" key="2">
    <source>
        <dbReference type="Proteomes" id="UP000322873"/>
    </source>
</evidence>
<evidence type="ECO:0000313" key="1">
    <source>
        <dbReference type="EMBL" id="KAA8566888.1"/>
    </source>
</evidence>
<gene>
    <name evidence="1" type="ORF">EYC84_009985</name>
</gene>
<protein>
    <recommendedName>
        <fullName evidence="3">SET domain-containing protein</fullName>
    </recommendedName>
</protein>